<sequence length="301" mass="30976">MVAAGVSALILALIVIAAVFALGVRTIFPDPSRSLRWPAEQSGLNGIVAWAHGGDTGGKQPNAEFNAARLNGEAVDRWITRCTSDLLQKPVINARVRAQFGKYGESYAADPSNLLTQDAVLPAATDLRFLSKSLLIGRGENALAAANAYLVLQIATLVAIALGLATTVLVSLSSTEFGKGDGRTARAIRILAIVFPALGTATAAVAAFYAPGQSYARASQALAGFRQVHDQIASDLGELTCPTSSDPGAANDLSAKLAGWKKSLRDVQSLAQAAALAAADATRGQVQPGGGVGNTGDGQKR</sequence>
<keyword evidence="2" id="KW-0472">Membrane</keyword>
<dbReference type="eggNOG" id="ENOG5031DR3">
    <property type="taxonomic scope" value="Bacteria"/>
</dbReference>
<feature type="transmembrane region" description="Helical" evidence="2">
    <location>
        <begin position="190"/>
        <end position="210"/>
    </location>
</feature>
<proteinExistence type="predicted"/>
<name>Q1LBY1_CUPMC</name>
<dbReference type="Proteomes" id="UP000002429">
    <property type="component" value="Plasmid megaplasmid"/>
</dbReference>
<keyword evidence="3" id="KW-0614">Plasmid</keyword>
<dbReference type="EMBL" id="CP000353">
    <property type="protein sequence ID" value="ABF12345.1"/>
    <property type="molecule type" value="Genomic_DNA"/>
</dbReference>
<accession>Q1LBY1</accession>
<gene>
    <name evidence="3" type="ordered locus">Rmet_5486</name>
</gene>
<feature type="transmembrane region" description="Helical" evidence="2">
    <location>
        <begin position="6"/>
        <end position="28"/>
    </location>
</feature>
<dbReference type="HOGENOM" id="CLU_923994_0_0_4"/>
<geneLocation type="plasmid" evidence="3 4">
    <name>megaplasmid</name>
</geneLocation>
<dbReference type="KEGG" id="rme:Rmet_5486"/>
<evidence type="ECO:0000256" key="2">
    <source>
        <dbReference type="SAM" id="Phobius"/>
    </source>
</evidence>
<keyword evidence="2" id="KW-0812">Transmembrane</keyword>
<dbReference type="AlphaFoldDB" id="Q1LBY1"/>
<feature type="region of interest" description="Disordered" evidence="1">
    <location>
        <begin position="280"/>
        <end position="301"/>
    </location>
</feature>
<evidence type="ECO:0000313" key="4">
    <source>
        <dbReference type="Proteomes" id="UP000002429"/>
    </source>
</evidence>
<reference evidence="4" key="1">
    <citation type="journal article" date="2010" name="PLoS ONE">
        <title>The complete genome sequence of Cupriavidus metallidurans strain CH34, a master survivalist in harsh and anthropogenic environments.</title>
        <authorList>
            <person name="Janssen P.J."/>
            <person name="Van Houdt R."/>
            <person name="Moors H."/>
            <person name="Monsieurs P."/>
            <person name="Morin N."/>
            <person name="Michaux A."/>
            <person name="Benotmane M.A."/>
            <person name="Leys N."/>
            <person name="Vallaeys T."/>
            <person name="Lapidus A."/>
            <person name="Monchy S."/>
            <person name="Medigue C."/>
            <person name="Taghavi S."/>
            <person name="McCorkle S."/>
            <person name="Dunn J."/>
            <person name="van der Lelie D."/>
            <person name="Mergeay M."/>
        </authorList>
    </citation>
    <scope>NUCLEOTIDE SEQUENCE [LARGE SCALE GENOMIC DNA]</scope>
    <source>
        <strain evidence="4">ATCC 43123 / DSM 2839 / NBRC 102507 / CH34</strain>
    </source>
</reference>
<evidence type="ECO:0000313" key="3">
    <source>
        <dbReference type="EMBL" id="ABF12345.1"/>
    </source>
</evidence>
<organism evidence="3 4">
    <name type="scientific">Cupriavidus metallidurans (strain ATCC 43123 / DSM 2839 / NBRC 102507 / CH34)</name>
    <name type="common">Ralstonia metallidurans</name>
    <dbReference type="NCBI Taxonomy" id="266264"/>
    <lineage>
        <taxon>Bacteria</taxon>
        <taxon>Pseudomonadati</taxon>
        <taxon>Pseudomonadota</taxon>
        <taxon>Betaproteobacteria</taxon>
        <taxon>Burkholderiales</taxon>
        <taxon>Burkholderiaceae</taxon>
        <taxon>Cupriavidus</taxon>
    </lineage>
</organism>
<keyword evidence="2" id="KW-1133">Transmembrane helix</keyword>
<evidence type="ECO:0008006" key="5">
    <source>
        <dbReference type="Google" id="ProtNLM"/>
    </source>
</evidence>
<evidence type="ECO:0000256" key="1">
    <source>
        <dbReference type="SAM" id="MobiDB-lite"/>
    </source>
</evidence>
<feature type="compositionally biased region" description="Gly residues" evidence="1">
    <location>
        <begin position="287"/>
        <end position="301"/>
    </location>
</feature>
<feature type="transmembrane region" description="Helical" evidence="2">
    <location>
        <begin position="148"/>
        <end position="170"/>
    </location>
</feature>
<protein>
    <recommendedName>
        <fullName evidence="5">Transmembrane protein</fullName>
    </recommendedName>
</protein>
<keyword evidence="4" id="KW-1185">Reference proteome</keyword>